<dbReference type="KEGG" id="parb:CJU94_15740"/>
<evidence type="ECO:0000256" key="2">
    <source>
        <dbReference type="SAM" id="SignalP"/>
    </source>
</evidence>
<name>A0A248VM54_9BURK</name>
<accession>A0A248VM54</accession>
<feature type="signal peptide" evidence="2">
    <location>
        <begin position="1"/>
        <end position="27"/>
    </location>
</feature>
<organism evidence="3 4">
    <name type="scientific">Paraburkholderia aromaticivorans</name>
    <dbReference type="NCBI Taxonomy" id="2026199"/>
    <lineage>
        <taxon>Bacteria</taxon>
        <taxon>Pseudomonadati</taxon>
        <taxon>Pseudomonadota</taxon>
        <taxon>Betaproteobacteria</taxon>
        <taxon>Burkholderiales</taxon>
        <taxon>Burkholderiaceae</taxon>
        <taxon>Paraburkholderia</taxon>
    </lineage>
</organism>
<reference evidence="3 4" key="1">
    <citation type="submission" date="2017-08" db="EMBL/GenBank/DDBJ databases">
        <title>Identification and genetic characteristics of simultaneous BTEX- and naphthalene-degrading Paraburkholderia sp. BN5 isolated from petroleum-contaminated soil.</title>
        <authorList>
            <person name="Lee Y."/>
            <person name="Jeon C.O."/>
        </authorList>
    </citation>
    <scope>NUCLEOTIDE SEQUENCE [LARGE SCALE GENOMIC DNA]</scope>
    <source>
        <strain evidence="3 4">BN5</strain>
    </source>
</reference>
<dbReference type="AlphaFoldDB" id="A0A248VM54"/>
<sequence length="74" mass="7912">MNGRRGPALAFVAYVALAFLPAPAALAQTGAAGTRQMQDTQRKAHQKARDAKKDTHHDADTQNEKKAKPASDAQ</sequence>
<keyword evidence="2" id="KW-0732">Signal</keyword>
<gene>
    <name evidence="3" type="ORF">CJU94_15740</name>
</gene>
<evidence type="ECO:0000256" key="1">
    <source>
        <dbReference type="SAM" id="MobiDB-lite"/>
    </source>
</evidence>
<dbReference type="Proteomes" id="UP000215158">
    <property type="component" value="Chromosome 1"/>
</dbReference>
<proteinExistence type="predicted"/>
<evidence type="ECO:0000313" key="4">
    <source>
        <dbReference type="Proteomes" id="UP000215158"/>
    </source>
</evidence>
<feature type="region of interest" description="Disordered" evidence="1">
    <location>
        <begin position="28"/>
        <end position="74"/>
    </location>
</feature>
<feature type="chain" id="PRO_5012467796" evidence="2">
    <location>
        <begin position="28"/>
        <end position="74"/>
    </location>
</feature>
<dbReference type="EMBL" id="CP022989">
    <property type="protein sequence ID" value="ASV99469.1"/>
    <property type="molecule type" value="Genomic_DNA"/>
</dbReference>
<feature type="compositionally biased region" description="Basic and acidic residues" evidence="1">
    <location>
        <begin position="47"/>
        <end position="74"/>
    </location>
</feature>
<dbReference type="RefSeq" id="WP_095419480.1">
    <property type="nucleotide sequence ID" value="NZ_CP022989.1"/>
</dbReference>
<evidence type="ECO:0000313" key="3">
    <source>
        <dbReference type="EMBL" id="ASV99469.1"/>
    </source>
</evidence>
<keyword evidence="4" id="KW-1185">Reference proteome</keyword>
<protein>
    <submittedName>
        <fullName evidence="3">Uncharacterized protein</fullName>
    </submittedName>
</protein>